<dbReference type="InterPro" id="IPR000715">
    <property type="entry name" value="Glycosyl_transferase_4"/>
</dbReference>
<protein>
    <submittedName>
        <fullName evidence="8">UDP-N-acetylmuramyl pentapeptide phosphotransferase/UDP-N-acetylglucosamine-1-phosphate transferase</fullName>
    </submittedName>
</protein>
<keyword evidence="3" id="KW-0808">Transferase</keyword>
<dbReference type="CDD" id="cd06912">
    <property type="entry name" value="GT_MraY_like"/>
    <property type="match status" value="1"/>
</dbReference>
<dbReference type="Proteomes" id="UP001158049">
    <property type="component" value="Unassembled WGS sequence"/>
</dbReference>
<feature type="transmembrane region" description="Helical" evidence="7">
    <location>
        <begin position="52"/>
        <end position="74"/>
    </location>
</feature>
<evidence type="ECO:0000313" key="9">
    <source>
        <dbReference type="Proteomes" id="UP001158049"/>
    </source>
</evidence>
<comment type="caution">
    <text evidence="8">The sequence shown here is derived from an EMBL/GenBank/DDBJ whole genome shotgun (WGS) entry which is preliminary data.</text>
</comment>
<name>A0ABY1QJ72_9BURK</name>
<feature type="transmembrane region" description="Helical" evidence="7">
    <location>
        <begin position="114"/>
        <end position="133"/>
    </location>
</feature>
<keyword evidence="2" id="KW-1003">Cell membrane</keyword>
<dbReference type="EMBL" id="FXUL01000016">
    <property type="protein sequence ID" value="SMP70980.1"/>
    <property type="molecule type" value="Genomic_DNA"/>
</dbReference>
<evidence type="ECO:0000256" key="6">
    <source>
        <dbReference type="ARBA" id="ARBA00023136"/>
    </source>
</evidence>
<gene>
    <name evidence="8" type="ORF">SAMN06295970_116130</name>
</gene>
<dbReference type="Pfam" id="PF00953">
    <property type="entry name" value="Glycos_transf_4"/>
    <property type="match status" value="1"/>
</dbReference>
<feature type="transmembrane region" description="Helical" evidence="7">
    <location>
        <begin position="342"/>
        <end position="361"/>
    </location>
</feature>
<evidence type="ECO:0000313" key="8">
    <source>
        <dbReference type="EMBL" id="SMP70980.1"/>
    </source>
</evidence>
<comment type="subcellular location">
    <subcellularLocation>
        <location evidence="1">Cell membrane</location>
        <topology evidence="1">Multi-pass membrane protein</topology>
    </subcellularLocation>
</comment>
<sequence length="385" mass="42047">MIPAFDMWASLAVPAATSFLISLMIIWTEGWHGRYTFDMDMAAIQKMHRKPVPRVGGIALCSGVAAVVLFGFVGDQHPALRAHSKDLLLLLLAGMPCFLMGLTEDLTKRVSVRARLLATFGSALMAAWLLGAYLPRLDIYGVDHLLQYGPLALVITAIAVAGVSNAINIIDGFNGVAGGAVTIMLAGMGVLAWQAGDMFVVTLVLAGIGTMLGFLAVNYPTGRLFMGDGGAYVSGFWVAEIAVLIIIRQPEISPWQVLAICAYPVIEVMYSIYRRKVIRKCSPGAPDRLHLHTLLYRRLVCRWMPASTRPRWKSNSIVACIVTLWLCLASFAAVTVGDKPWMAFNLVALQVLLYMAVYARLVRGHWCLNPVVMLGLRAESRTKLV</sequence>
<feature type="transmembrane region" description="Helical" evidence="7">
    <location>
        <begin position="199"/>
        <end position="217"/>
    </location>
</feature>
<keyword evidence="6 7" id="KW-0472">Membrane</keyword>
<keyword evidence="9" id="KW-1185">Reference proteome</keyword>
<feature type="transmembrane region" description="Helical" evidence="7">
    <location>
        <begin position="229"/>
        <end position="247"/>
    </location>
</feature>
<feature type="transmembrane region" description="Helical" evidence="7">
    <location>
        <begin position="12"/>
        <end position="31"/>
    </location>
</feature>
<keyword evidence="5 7" id="KW-1133">Transmembrane helix</keyword>
<feature type="transmembrane region" description="Helical" evidence="7">
    <location>
        <begin position="145"/>
        <end position="163"/>
    </location>
</feature>
<keyword evidence="4 7" id="KW-0812">Transmembrane</keyword>
<accession>A0ABY1QJ72</accession>
<feature type="transmembrane region" description="Helical" evidence="7">
    <location>
        <begin position="253"/>
        <end position="273"/>
    </location>
</feature>
<feature type="transmembrane region" description="Helical" evidence="7">
    <location>
        <begin position="175"/>
        <end position="193"/>
    </location>
</feature>
<evidence type="ECO:0000256" key="1">
    <source>
        <dbReference type="ARBA" id="ARBA00004651"/>
    </source>
</evidence>
<evidence type="ECO:0000256" key="3">
    <source>
        <dbReference type="ARBA" id="ARBA00022679"/>
    </source>
</evidence>
<proteinExistence type="predicted"/>
<organism evidence="8 9">
    <name type="scientific">Noviherbaspirillum suwonense</name>
    <dbReference type="NCBI Taxonomy" id="1224511"/>
    <lineage>
        <taxon>Bacteria</taxon>
        <taxon>Pseudomonadati</taxon>
        <taxon>Pseudomonadota</taxon>
        <taxon>Betaproteobacteria</taxon>
        <taxon>Burkholderiales</taxon>
        <taxon>Oxalobacteraceae</taxon>
        <taxon>Noviherbaspirillum</taxon>
    </lineage>
</organism>
<feature type="transmembrane region" description="Helical" evidence="7">
    <location>
        <begin position="317"/>
        <end position="336"/>
    </location>
</feature>
<dbReference type="RefSeq" id="WP_283443899.1">
    <property type="nucleotide sequence ID" value="NZ_FXUL01000016.1"/>
</dbReference>
<dbReference type="PANTHER" id="PTHR22926">
    <property type="entry name" value="PHOSPHO-N-ACETYLMURAMOYL-PENTAPEPTIDE-TRANSFERASE"/>
    <property type="match status" value="1"/>
</dbReference>
<evidence type="ECO:0000256" key="5">
    <source>
        <dbReference type="ARBA" id="ARBA00022989"/>
    </source>
</evidence>
<evidence type="ECO:0000256" key="4">
    <source>
        <dbReference type="ARBA" id="ARBA00022692"/>
    </source>
</evidence>
<dbReference type="PANTHER" id="PTHR22926:SF3">
    <property type="entry name" value="UNDECAPRENYL-PHOSPHATE ALPHA-N-ACETYLGLUCOSAMINYL 1-PHOSPHATE TRANSFERASE"/>
    <property type="match status" value="1"/>
</dbReference>
<feature type="transmembrane region" description="Helical" evidence="7">
    <location>
        <begin position="86"/>
        <end position="102"/>
    </location>
</feature>
<evidence type="ECO:0000256" key="2">
    <source>
        <dbReference type="ARBA" id="ARBA00022475"/>
    </source>
</evidence>
<reference evidence="8 9" key="1">
    <citation type="submission" date="2017-05" db="EMBL/GenBank/DDBJ databases">
        <authorList>
            <person name="Varghese N."/>
            <person name="Submissions S."/>
        </authorList>
    </citation>
    <scope>NUCLEOTIDE SEQUENCE [LARGE SCALE GENOMIC DNA]</scope>
    <source>
        <strain evidence="8 9">DSM 26001</strain>
    </source>
</reference>
<evidence type="ECO:0000256" key="7">
    <source>
        <dbReference type="SAM" id="Phobius"/>
    </source>
</evidence>